<keyword evidence="1" id="KW-0812">Transmembrane</keyword>
<dbReference type="Proteomes" id="UP000078348">
    <property type="component" value="Unassembled WGS sequence"/>
</dbReference>
<evidence type="ECO:0000256" key="1">
    <source>
        <dbReference type="SAM" id="Phobius"/>
    </source>
</evidence>
<gene>
    <name evidence="2" type="ORF">AV274_5704</name>
</gene>
<keyword evidence="3" id="KW-1185">Reference proteome</keyword>
<protein>
    <submittedName>
        <fullName evidence="2">Uncharacterized protein</fullName>
    </submittedName>
</protein>
<sequence>MVNKENNPYERIFGNYSPVCGNRIVFNVSGEKSVYWCFIAMTVPLLLLLTCTFRSLCKYTHISLVIILTLINLLAVFFFLRTWFTEPGIIPKSLSQRKLSLPPPNETQRMVSGLMVSVRNNRPQYITKALDKVVAQTPEMAQTPERPLSSFSPIFMWIGISVRNMFIQSNVLESSRIFQNE</sequence>
<evidence type="ECO:0000313" key="2">
    <source>
        <dbReference type="EMBL" id="OAO12607.1"/>
    </source>
</evidence>
<feature type="transmembrane region" description="Helical" evidence="1">
    <location>
        <begin position="62"/>
        <end position="84"/>
    </location>
</feature>
<accession>A0A196S942</accession>
<name>A0A196S942_BLAHN</name>
<organism evidence="2 3">
    <name type="scientific">Blastocystis sp. subtype 1 (strain ATCC 50177 / NandII)</name>
    <dbReference type="NCBI Taxonomy" id="478820"/>
    <lineage>
        <taxon>Eukaryota</taxon>
        <taxon>Sar</taxon>
        <taxon>Stramenopiles</taxon>
        <taxon>Bigyra</taxon>
        <taxon>Opalozoa</taxon>
        <taxon>Opalinata</taxon>
        <taxon>Blastocystidae</taxon>
        <taxon>Blastocystis</taxon>
    </lineage>
</organism>
<keyword evidence="1" id="KW-0472">Membrane</keyword>
<keyword evidence="1" id="KW-1133">Transmembrane helix</keyword>
<evidence type="ECO:0000313" key="3">
    <source>
        <dbReference type="Proteomes" id="UP000078348"/>
    </source>
</evidence>
<comment type="caution">
    <text evidence="2">The sequence shown here is derived from an EMBL/GenBank/DDBJ whole genome shotgun (WGS) entry which is preliminary data.</text>
</comment>
<reference evidence="2 3" key="1">
    <citation type="submission" date="2016-05" db="EMBL/GenBank/DDBJ databases">
        <title>Nuclear genome of Blastocystis sp. subtype 1 NandII.</title>
        <authorList>
            <person name="Gentekaki E."/>
            <person name="Curtis B."/>
            <person name="Stairs C."/>
            <person name="Eme L."/>
            <person name="Herman E."/>
            <person name="Klimes V."/>
            <person name="Arias M.C."/>
            <person name="Elias M."/>
            <person name="Hilliou F."/>
            <person name="Klute M."/>
            <person name="Malik S.-B."/>
            <person name="Pightling A."/>
            <person name="Rachubinski R."/>
            <person name="Salas D."/>
            <person name="Schlacht A."/>
            <person name="Suga H."/>
            <person name="Archibald J."/>
            <person name="Ball S.G."/>
            <person name="Clark G."/>
            <person name="Dacks J."/>
            <person name="Van Der Giezen M."/>
            <person name="Tsaousis A."/>
            <person name="Roger A."/>
        </authorList>
    </citation>
    <scope>NUCLEOTIDE SEQUENCE [LARGE SCALE GENOMIC DNA]</scope>
    <source>
        <strain evidence="3">ATCC 50177 / NandII</strain>
    </source>
</reference>
<dbReference type="EMBL" id="LXWW01000531">
    <property type="protein sequence ID" value="OAO12607.1"/>
    <property type="molecule type" value="Genomic_DNA"/>
</dbReference>
<feature type="transmembrane region" description="Helical" evidence="1">
    <location>
        <begin position="33"/>
        <end position="50"/>
    </location>
</feature>
<proteinExistence type="predicted"/>
<dbReference type="AlphaFoldDB" id="A0A196S942"/>